<protein>
    <submittedName>
        <fullName evidence="1">Uncharacterized protein</fullName>
    </submittedName>
</protein>
<dbReference type="Proteomes" id="UP001211907">
    <property type="component" value="Unassembled WGS sequence"/>
</dbReference>
<proteinExistence type="predicted"/>
<evidence type="ECO:0000313" key="1">
    <source>
        <dbReference type="EMBL" id="KAJ3138198.1"/>
    </source>
</evidence>
<organism evidence="1 2">
    <name type="scientific">Physocladia obscura</name>
    <dbReference type="NCBI Taxonomy" id="109957"/>
    <lineage>
        <taxon>Eukaryota</taxon>
        <taxon>Fungi</taxon>
        <taxon>Fungi incertae sedis</taxon>
        <taxon>Chytridiomycota</taxon>
        <taxon>Chytridiomycota incertae sedis</taxon>
        <taxon>Chytridiomycetes</taxon>
        <taxon>Chytridiales</taxon>
        <taxon>Chytriomycetaceae</taxon>
        <taxon>Physocladia</taxon>
    </lineage>
</organism>
<reference evidence="1" key="1">
    <citation type="submission" date="2020-05" db="EMBL/GenBank/DDBJ databases">
        <title>Phylogenomic resolution of chytrid fungi.</title>
        <authorList>
            <person name="Stajich J.E."/>
            <person name="Amses K."/>
            <person name="Simmons R."/>
            <person name="Seto K."/>
            <person name="Myers J."/>
            <person name="Bonds A."/>
            <person name="Quandt C.A."/>
            <person name="Barry K."/>
            <person name="Liu P."/>
            <person name="Grigoriev I."/>
            <person name="Longcore J.E."/>
            <person name="James T.Y."/>
        </authorList>
    </citation>
    <scope>NUCLEOTIDE SEQUENCE</scope>
    <source>
        <strain evidence="1">JEL0513</strain>
    </source>
</reference>
<name>A0AAD5XJY7_9FUNG</name>
<dbReference type="EMBL" id="JADGJH010000098">
    <property type="protein sequence ID" value="KAJ3138198.1"/>
    <property type="molecule type" value="Genomic_DNA"/>
</dbReference>
<evidence type="ECO:0000313" key="2">
    <source>
        <dbReference type="Proteomes" id="UP001211907"/>
    </source>
</evidence>
<accession>A0AAD5XJY7</accession>
<sequence>MAPSQSHLIFIVVNQNDTKPGIAALKMAMYPHVALYCVVTANQSKWLTFNSDILNDAKIITTTTELRLRARFANTANFVAAWESTTHSNDNDDGSGRVAIFAKPIIAQSVELATAINTANDDAFELRSIDGSQGLVISDNDDRENLRLSLNGTPPFAIFRLVSEK</sequence>
<dbReference type="AlphaFoldDB" id="A0AAD5XJY7"/>
<keyword evidence="2" id="KW-1185">Reference proteome</keyword>
<gene>
    <name evidence="1" type="ORF">HK100_012879</name>
</gene>
<comment type="caution">
    <text evidence="1">The sequence shown here is derived from an EMBL/GenBank/DDBJ whole genome shotgun (WGS) entry which is preliminary data.</text>
</comment>